<dbReference type="PROSITE" id="PS50127">
    <property type="entry name" value="UBC_2"/>
    <property type="match status" value="1"/>
</dbReference>
<dbReference type="Ensembl" id="ENSPMRT00000025053.1">
    <property type="protein sequence ID" value="ENSPMRP00000023607.1"/>
    <property type="gene ID" value="ENSPMRG00000015285.1"/>
</dbReference>
<evidence type="ECO:0000256" key="4">
    <source>
        <dbReference type="ARBA" id="ARBA00022786"/>
    </source>
</evidence>
<dbReference type="CDD" id="cd23794">
    <property type="entry name" value="UBCc_UBE2F_UBE2M"/>
    <property type="match status" value="1"/>
</dbReference>
<accession>A0A670JKW5</accession>
<comment type="catalytic activity">
    <reaction evidence="6">
        <text>[E1 NEDD8-activating enzyme]-S-[NEDD8 protein]-yl-L-cysteine + [E2 NEDD8-conjugating enzyme]-L-cysteine = [E1 NEDD8-activating enzyme]-L-cysteine + [E2 NEDD8-conjugating enzyme]-S-[NEDD8-protein]-yl-L-cysteine.</text>
        <dbReference type="EC" id="2.3.2.34"/>
    </reaction>
</comment>
<dbReference type="EC" id="2.3.2.34" evidence="7"/>
<dbReference type="PANTHER" id="PTHR24067">
    <property type="entry name" value="UBIQUITIN-CONJUGATING ENZYME E2"/>
    <property type="match status" value="1"/>
</dbReference>
<feature type="domain" description="UBC core" evidence="16">
    <location>
        <begin position="29"/>
        <end position="177"/>
    </location>
</feature>
<dbReference type="Gene3D" id="3.10.110.10">
    <property type="entry name" value="Ubiquitin Conjugating Enzyme"/>
    <property type="match status" value="1"/>
</dbReference>
<evidence type="ECO:0000256" key="14">
    <source>
        <dbReference type="RuleBase" id="RU362109"/>
    </source>
</evidence>
<keyword evidence="4 14" id="KW-0833">Ubl conjugation pathway</keyword>
<dbReference type="InterPro" id="IPR023313">
    <property type="entry name" value="UBQ-conjugating_AS"/>
</dbReference>
<name>A0A670JKW5_PODMU</name>
<reference evidence="17 18" key="1">
    <citation type="journal article" date="2019" name="Proc. Natl. Acad. Sci. U.S.A.">
        <title>Regulatory changes in pterin and carotenoid genes underlie balanced color polymorphisms in the wall lizard.</title>
        <authorList>
            <person name="Andrade P."/>
            <person name="Pinho C."/>
            <person name="Perez I de Lanuza G."/>
            <person name="Afonso S."/>
            <person name="Brejcha J."/>
            <person name="Rubin C.J."/>
            <person name="Wallerman O."/>
            <person name="Pereira P."/>
            <person name="Sabatino S.J."/>
            <person name="Bellati A."/>
            <person name="Pellitteri-Rosa D."/>
            <person name="Bosakova Z."/>
            <person name="Bunikis I."/>
            <person name="Carretero M.A."/>
            <person name="Feiner N."/>
            <person name="Marsik P."/>
            <person name="Pauperio F."/>
            <person name="Salvi D."/>
            <person name="Soler L."/>
            <person name="While G.M."/>
            <person name="Uller T."/>
            <person name="Font E."/>
            <person name="Andersson L."/>
            <person name="Carneiro M."/>
        </authorList>
    </citation>
    <scope>NUCLEOTIDE SEQUENCE</scope>
</reference>
<dbReference type="SMART" id="SM00212">
    <property type="entry name" value="UBCc"/>
    <property type="match status" value="1"/>
</dbReference>
<evidence type="ECO:0000256" key="15">
    <source>
        <dbReference type="SAM" id="MobiDB-lite"/>
    </source>
</evidence>
<evidence type="ECO:0000256" key="5">
    <source>
        <dbReference type="ARBA" id="ARBA00022840"/>
    </source>
</evidence>
<dbReference type="Pfam" id="PF00179">
    <property type="entry name" value="UQ_con"/>
    <property type="match status" value="1"/>
</dbReference>
<dbReference type="InterPro" id="IPR000608">
    <property type="entry name" value="UBC"/>
</dbReference>
<reference evidence="17" key="2">
    <citation type="submission" date="2025-08" db="UniProtKB">
        <authorList>
            <consortium name="Ensembl"/>
        </authorList>
    </citation>
    <scope>IDENTIFICATION</scope>
</reference>
<evidence type="ECO:0000256" key="8">
    <source>
        <dbReference type="ARBA" id="ARBA00044084"/>
    </source>
</evidence>
<dbReference type="GeneTree" id="ENSGT00940000163935"/>
<comment type="function">
    <text evidence="10">Accepts the ubiquitin-like protein NEDD8 from the UBA3-NAE1 E1 complex and catalyzes its covalent attachment to other proteins. The specific interaction with the E3 ubiquitin ligase RBX1, but not RBX2, suggests that the RBX1-UBE2M complex neddylates specific target proteins, such as CUL1, CUL2, CUL3 and CUL4. Involved in cell proliferation.</text>
</comment>
<proteinExistence type="inferred from homology"/>
<dbReference type="SUPFAM" id="SSF54495">
    <property type="entry name" value="UBC-like"/>
    <property type="match status" value="1"/>
</dbReference>
<dbReference type="GO" id="GO:0005524">
    <property type="term" value="F:ATP binding"/>
    <property type="evidence" value="ECO:0007669"/>
    <property type="project" value="UniProtKB-UniRule"/>
</dbReference>
<protein>
    <recommendedName>
        <fullName evidence="9">NEDD8-conjugating enzyme UBC12</fullName>
        <ecNumber evidence="7">2.3.2.34</ecNumber>
    </recommendedName>
    <alternativeName>
        <fullName evidence="12">NEDD8 carrier protein</fullName>
    </alternativeName>
    <alternativeName>
        <fullName evidence="8">NEDD8-conjugating enzyme Ubc12</fullName>
    </alternativeName>
    <alternativeName>
        <fullName evidence="11">Ubiquitin-conjugating enzyme E2 M</fullName>
    </alternativeName>
</protein>
<evidence type="ECO:0000313" key="17">
    <source>
        <dbReference type="Ensembl" id="ENSPMRP00000023607.1"/>
    </source>
</evidence>
<evidence type="ECO:0000256" key="7">
    <source>
        <dbReference type="ARBA" id="ARBA00044047"/>
    </source>
</evidence>
<keyword evidence="2" id="KW-0808">Transferase</keyword>
<reference evidence="17" key="3">
    <citation type="submission" date="2025-09" db="UniProtKB">
        <authorList>
            <consortium name="Ensembl"/>
        </authorList>
    </citation>
    <scope>IDENTIFICATION</scope>
</reference>
<dbReference type="FunFam" id="3.10.110.10:FF:000239">
    <property type="entry name" value="NEDD8-conjugating enzyme Ubc12"/>
    <property type="match status" value="1"/>
</dbReference>
<evidence type="ECO:0000256" key="3">
    <source>
        <dbReference type="ARBA" id="ARBA00022741"/>
    </source>
</evidence>
<evidence type="ECO:0000256" key="13">
    <source>
        <dbReference type="PROSITE-ProRule" id="PRU10133"/>
    </source>
</evidence>
<keyword evidence="3 14" id="KW-0547">Nucleotide-binding</keyword>
<dbReference type="AlphaFoldDB" id="A0A670JKW5"/>
<organism evidence="17 18">
    <name type="scientific">Podarcis muralis</name>
    <name type="common">Wall lizard</name>
    <name type="synonym">Lacerta muralis</name>
    <dbReference type="NCBI Taxonomy" id="64176"/>
    <lineage>
        <taxon>Eukaryota</taxon>
        <taxon>Metazoa</taxon>
        <taxon>Chordata</taxon>
        <taxon>Craniata</taxon>
        <taxon>Vertebrata</taxon>
        <taxon>Euteleostomi</taxon>
        <taxon>Lepidosauria</taxon>
        <taxon>Squamata</taxon>
        <taxon>Bifurcata</taxon>
        <taxon>Unidentata</taxon>
        <taxon>Episquamata</taxon>
        <taxon>Laterata</taxon>
        <taxon>Lacertibaenia</taxon>
        <taxon>Lacertidae</taxon>
        <taxon>Podarcis</taxon>
    </lineage>
</organism>
<evidence type="ECO:0000313" key="18">
    <source>
        <dbReference type="Proteomes" id="UP000472272"/>
    </source>
</evidence>
<dbReference type="Proteomes" id="UP000472272">
    <property type="component" value="Chromosome 13"/>
</dbReference>
<keyword evidence="5 14" id="KW-0067">ATP-binding</keyword>
<evidence type="ECO:0000256" key="10">
    <source>
        <dbReference type="ARBA" id="ARBA00053196"/>
    </source>
</evidence>
<evidence type="ECO:0000259" key="16">
    <source>
        <dbReference type="PROSITE" id="PS50127"/>
    </source>
</evidence>
<dbReference type="PROSITE" id="PS00183">
    <property type="entry name" value="UBC_1"/>
    <property type="match status" value="1"/>
</dbReference>
<keyword evidence="18" id="KW-1185">Reference proteome</keyword>
<evidence type="ECO:0000256" key="9">
    <source>
        <dbReference type="ARBA" id="ARBA00044092"/>
    </source>
</evidence>
<gene>
    <name evidence="17" type="primary">UBE2M</name>
</gene>
<comment type="similarity">
    <text evidence="14">Belongs to the ubiquitin-conjugating enzyme family.</text>
</comment>
<evidence type="ECO:0000256" key="2">
    <source>
        <dbReference type="ARBA" id="ARBA00022679"/>
    </source>
</evidence>
<dbReference type="InterPro" id="IPR050113">
    <property type="entry name" value="Ub_conjugating_enzyme"/>
</dbReference>
<evidence type="ECO:0000256" key="1">
    <source>
        <dbReference type="ARBA" id="ARBA00005032"/>
    </source>
</evidence>
<feature type="region of interest" description="Disordered" evidence="15">
    <location>
        <begin position="1"/>
        <end position="28"/>
    </location>
</feature>
<dbReference type="GO" id="GO:0061654">
    <property type="term" value="F:NEDD8 conjugating enzyme activity"/>
    <property type="evidence" value="ECO:0007669"/>
    <property type="project" value="UniProtKB-EC"/>
</dbReference>
<evidence type="ECO:0000256" key="6">
    <source>
        <dbReference type="ARBA" id="ARBA00043698"/>
    </source>
</evidence>
<feature type="active site" description="Glycyl thioester intermediate" evidence="13">
    <location>
        <position position="111"/>
    </location>
</feature>
<evidence type="ECO:0000256" key="12">
    <source>
        <dbReference type="ARBA" id="ARBA00079113"/>
    </source>
</evidence>
<evidence type="ECO:0000256" key="11">
    <source>
        <dbReference type="ARBA" id="ARBA00076103"/>
    </source>
</evidence>
<dbReference type="InterPro" id="IPR016135">
    <property type="entry name" value="UBQ-conjugating_enzyme/RWD"/>
</dbReference>
<comment type="pathway">
    <text evidence="1">Protein modification; protein neddylation.</text>
</comment>
<sequence length="207" mass="23554">MIKLFSLKQQKKEEESAGGTKGSSKKASAAQLRIQKDINELNLPKTCEIDFSDQDDLLNFKLVICPDEGFYKGGKFVFSFKVGQGYPHDPPKVKCETMVYHPNIDLEGNVCLNILREDWKPVLTINSIIYGLQYLFLVSMREVESRKRRKKHVFPHLSLSRKCGCRNGRHTAPKVEEMQHWLDDSVGVSVRQGVHKVKAVLALYSCA</sequence>